<dbReference type="SUPFAM" id="SSF53335">
    <property type="entry name" value="S-adenosyl-L-methionine-dependent methyltransferases"/>
    <property type="match status" value="1"/>
</dbReference>
<dbReference type="GO" id="GO:0005737">
    <property type="term" value="C:cytoplasm"/>
    <property type="evidence" value="ECO:0007669"/>
    <property type="project" value="TreeGrafter"/>
</dbReference>
<evidence type="ECO:0000313" key="10">
    <source>
        <dbReference type="Proteomes" id="UP000007799"/>
    </source>
</evidence>
<dbReference type="GO" id="GO:0008171">
    <property type="term" value="F:O-methyltransferase activity"/>
    <property type="evidence" value="ECO:0007669"/>
    <property type="project" value="UniProtKB-UniRule"/>
</dbReference>
<dbReference type="STRING" id="946362.F2U8A7"/>
<evidence type="ECO:0000256" key="5">
    <source>
        <dbReference type="PROSITE-ProRule" id="PRU00848"/>
    </source>
</evidence>
<reference evidence="9" key="1">
    <citation type="submission" date="2009-08" db="EMBL/GenBank/DDBJ databases">
        <title>Annotation of Salpingoeca rosetta.</title>
        <authorList>
            <consortium name="The Broad Institute Genome Sequencing Platform"/>
            <person name="Russ C."/>
            <person name="Cuomo C."/>
            <person name="Burger G."/>
            <person name="Gray M.W."/>
            <person name="Holland P.W.H."/>
            <person name="King N."/>
            <person name="Lang F.B.F."/>
            <person name="Roger A.J."/>
            <person name="Ruiz-Trillo I."/>
            <person name="Young S.K."/>
            <person name="Zeng Q."/>
            <person name="Gargeya S."/>
            <person name="Alvarado L."/>
            <person name="Berlin A."/>
            <person name="Chapman S.B."/>
            <person name="Chen Z."/>
            <person name="Freedman E."/>
            <person name="Gellesch M."/>
            <person name="Goldberg J."/>
            <person name="Griggs A."/>
            <person name="Gujja S."/>
            <person name="Heilman E."/>
            <person name="Heiman D."/>
            <person name="Howarth C."/>
            <person name="Mehta T."/>
            <person name="Neiman D."/>
            <person name="Pearson M."/>
            <person name="Roberts A."/>
            <person name="Saif S."/>
            <person name="Shea T."/>
            <person name="Shenoy N."/>
            <person name="Sisk P."/>
            <person name="Stolte C."/>
            <person name="Sykes S."/>
            <person name="White J."/>
            <person name="Yandava C."/>
            <person name="Haas B."/>
            <person name="Nusbaum C."/>
            <person name="Birren B."/>
        </authorList>
    </citation>
    <scope>NUCLEOTIDE SEQUENCE [LARGE SCALE GENOMIC DNA]</scope>
    <source>
        <strain evidence="9">ATCC 50818</strain>
    </source>
</reference>
<dbReference type="eggNOG" id="KOG2899">
    <property type="taxonomic scope" value="Eukaryota"/>
</dbReference>
<evidence type="ECO:0000313" key="9">
    <source>
        <dbReference type="EMBL" id="EGD72615.1"/>
    </source>
</evidence>
<evidence type="ECO:0000256" key="3">
    <source>
        <dbReference type="ARBA" id="ARBA00022679"/>
    </source>
</evidence>
<dbReference type="InParanoid" id="F2U8A7"/>
<keyword evidence="10" id="KW-1185">Reference proteome</keyword>
<dbReference type="GO" id="GO:0008173">
    <property type="term" value="F:RNA methyltransferase activity"/>
    <property type="evidence" value="ECO:0007669"/>
    <property type="project" value="UniProtKB-UniRule"/>
</dbReference>
<dbReference type="GO" id="GO:0032259">
    <property type="term" value="P:methylation"/>
    <property type="evidence" value="ECO:0007669"/>
    <property type="project" value="UniProtKB-KW"/>
</dbReference>
<dbReference type="Gene3D" id="3.40.50.150">
    <property type="entry name" value="Vaccinia Virus protein VP39"/>
    <property type="match status" value="1"/>
</dbReference>
<dbReference type="PROSITE" id="PS51515">
    <property type="entry name" value="BIN3_SAM"/>
    <property type="match status" value="1"/>
</dbReference>
<keyword evidence="2 6" id="KW-0489">Methyltransferase</keyword>
<dbReference type="GeneID" id="16075021"/>
<dbReference type="PANTHER" id="PTHR12315">
    <property type="entry name" value="BICOID-INTERACTING PROTEIN RELATED"/>
    <property type="match status" value="1"/>
</dbReference>
<feature type="compositionally biased region" description="Basic and acidic residues" evidence="7">
    <location>
        <begin position="308"/>
        <end position="325"/>
    </location>
</feature>
<keyword evidence="4 5" id="KW-0949">S-adenosyl-L-methionine</keyword>
<dbReference type="KEGG" id="sre:PTSG_04351"/>
<dbReference type="Proteomes" id="UP000007799">
    <property type="component" value="Unassembled WGS sequence"/>
</dbReference>
<dbReference type="EMBL" id="GL832964">
    <property type="protein sequence ID" value="EGD72615.1"/>
    <property type="molecule type" value="Genomic_DNA"/>
</dbReference>
<dbReference type="AlphaFoldDB" id="F2U8A7"/>
<dbReference type="CDD" id="cd02440">
    <property type="entry name" value="AdoMet_MTases"/>
    <property type="match status" value="1"/>
</dbReference>
<evidence type="ECO:0000256" key="7">
    <source>
        <dbReference type="SAM" id="MobiDB-lite"/>
    </source>
</evidence>
<dbReference type="PANTHER" id="PTHR12315:SF1">
    <property type="entry name" value="RNA 5'-MONOPHOSPHATE METHYLTRANSFERASE"/>
    <property type="match status" value="1"/>
</dbReference>
<organism evidence="10">
    <name type="scientific">Salpingoeca rosetta (strain ATCC 50818 / BSB-021)</name>
    <dbReference type="NCBI Taxonomy" id="946362"/>
    <lineage>
        <taxon>Eukaryota</taxon>
        <taxon>Choanoflagellata</taxon>
        <taxon>Craspedida</taxon>
        <taxon>Salpingoecidae</taxon>
        <taxon>Salpingoeca</taxon>
    </lineage>
</organism>
<accession>F2U8A7</accession>
<gene>
    <name evidence="9" type="ORF">PTSG_04351</name>
</gene>
<dbReference type="Pfam" id="PF06859">
    <property type="entry name" value="Bin3"/>
    <property type="match status" value="1"/>
</dbReference>
<comment type="similarity">
    <text evidence="1 6">Belongs to the methyltransferase superfamily.</text>
</comment>
<dbReference type="OrthoDB" id="273070at2759"/>
<dbReference type="InterPro" id="IPR010675">
    <property type="entry name" value="Bin3_C"/>
</dbReference>
<dbReference type="FunCoup" id="F2U8A7">
    <property type="interactions" value="1033"/>
</dbReference>
<dbReference type="InterPro" id="IPR024160">
    <property type="entry name" value="BIN3_SAM-bd_dom"/>
</dbReference>
<proteinExistence type="inferred from homology"/>
<sequence>MAEEQEQEQSSDPGAKTLGNFPFYYQFNPVDERLNKLDSAHVVSTILSVDNGVKDDVPFCLLDIGCNTGELTVELQRLLASQTKRQVHCFGCDVDPRLVETARASFLSGNSARIQQQGGKVEADAPRSLEFGVLDVSEHDALAVEAERFLRARGRDRFSLVCLFSVTMWIHVNVGDDKFMRTLSTLCNLTDALLVEPQRSPSYKTCRRRLRRGKGEQPPYIDRLALRGAKLFPAIKLQIEGAGFALVAELGTTTWKRPLWLFVRRGNPACSGGVDVDGGGVGADGDGDGVGIEEGHVQIAASDDGGENELKKTKTAARDDKGDDR</sequence>
<dbReference type="InterPro" id="IPR029063">
    <property type="entry name" value="SAM-dependent_MTases_sf"/>
</dbReference>
<name>F2U8A7_SALR5</name>
<dbReference type="GO" id="GO:2000632">
    <property type="term" value="P:negative regulation of pre-miRNA processing"/>
    <property type="evidence" value="ECO:0007669"/>
    <property type="project" value="TreeGrafter"/>
</dbReference>
<dbReference type="OMA" id="LNHHDQG"/>
<dbReference type="RefSeq" id="XP_004994438.1">
    <property type="nucleotide sequence ID" value="XM_004994381.1"/>
</dbReference>
<feature type="domain" description="Bin3-type SAM" evidence="8">
    <location>
        <begin position="31"/>
        <end position="267"/>
    </location>
</feature>
<evidence type="ECO:0000256" key="2">
    <source>
        <dbReference type="ARBA" id="ARBA00022603"/>
    </source>
</evidence>
<evidence type="ECO:0000256" key="1">
    <source>
        <dbReference type="ARBA" id="ARBA00008361"/>
    </source>
</evidence>
<evidence type="ECO:0000259" key="8">
    <source>
        <dbReference type="PROSITE" id="PS51515"/>
    </source>
</evidence>
<dbReference type="EC" id="2.1.1.-" evidence="6"/>
<keyword evidence="3 6" id="KW-0808">Transferase</keyword>
<evidence type="ECO:0000256" key="4">
    <source>
        <dbReference type="ARBA" id="ARBA00022691"/>
    </source>
</evidence>
<dbReference type="InterPro" id="IPR039772">
    <property type="entry name" value="Bin3-like"/>
</dbReference>
<protein>
    <recommendedName>
        <fullName evidence="6">RNA methyltransferase</fullName>
        <ecNumber evidence="6">2.1.1.-</ecNumber>
    </recommendedName>
</protein>
<evidence type="ECO:0000256" key="6">
    <source>
        <dbReference type="RuleBase" id="RU367087"/>
    </source>
</evidence>
<feature type="region of interest" description="Disordered" evidence="7">
    <location>
        <begin position="299"/>
        <end position="325"/>
    </location>
</feature>